<dbReference type="InterPro" id="IPR036866">
    <property type="entry name" value="RibonucZ/Hydroxyglut_hydro"/>
</dbReference>
<dbReference type="EMBL" id="BAABBA010000003">
    <property type="protein sequence ID" value="GAA4286501.1"/>
    <property type="molecule type" value="Genomic_DNA"/>
</dbReference>
<feature type="domain" description="Metallo-beta-lactamase" evidence="2">
    <location>
        <begin position="45"/>
        <end position="215"/>
    </location>
</feature>
<dbReference type="Proteomes" id="UP001499841">
    <property type="component" value="Unassembled WGS sequence"/>
</dbReference>
<dbReference type="Gene3D" id="3.60.15.10">
    <property type="entry name" value="Ribonuclease Z/Hydroxyacylglutathione hydrolase-like"/>
    <property type="match status" value="1"/>
</dbReference>
<reference evidence="4" key="1">
    <citation type="journal article" date="2019" name="Int. J. Syst. Evol. Microbiol.">
        <title>The Global Catalogue of Microorganisms (GCM) 10K type strain sequencing project: providing services to taxonomists for standard genome sequencing and annotation.</title>
        <authorList>
            <consortium name="The Broad Institute Genomics Platform"/>
            <consortium name="The Broad Institute Genome Sequencing Center for Infectious Disease"/>
            <person name="Wu L."/>
            <person name="Ma J."/>
        </authorList>
    </citation>
    <scope>NUCLEOTIDE SEQUENCE [LARGE SCALE GENOMIC DNA]</scope>
    <source>
        <strain evidence="4">JCM 17459</strain>
    </source>
</reference>
<dbReference type="SMART" id="SM00849">
    <property type="entry name" value="Lactamase_B"/>
    <property type="match status" value="1"/>
</dbReference>
<dbReference type="PANTHER" id="PTHR46233">
    <property type="entry name" value="HYDROXYACYLGLUTATHIONE HYDROLASE GLOC"/>
    <property type="match status" value="1"/>
</dbReference>
<dbReference type="SUPFAM" id="SSF56281">
    <property type="entry name" value="Metallo-hydrolase/oxidoreductase"/>
    <property type="match status" value="1"/>
</dbReference>
<keyword evidence="4" id="KW-1185">Reference proteome</keyword>
<protein>
    <submittedName>
        <fullName evidence="3">MBL fold metallo-hydrolase</fullName>
    </submittedName>
</protein>
<gene>
    <name evidence="3" type="ORF">GCM10022262_08600</name>
</gene>
<dbReference type="RefSeq" id="WP_345038064.1">
    <property type="nucleotide sequence ID" value="NZ_BAABBA010000003.1"/>
</dbReference>
<feature type="region of interest" description="Disordered" evidence="1">
    <location>
        <begin position="1"/>
        <end position="27"/>
    </location>
</feature>
<dbReference type="Pfam" id="PF00753">
    <property type="entry name" value="Lactamase_B"/>
    <property type="match status" value="1"/>
</dbReference>
<evidence type="ECO:0000313" key="3">
    <source>
        <dbReference type="EMBL" id="GAA4286501.1"/>
    </source>
</evidence>
<organism evidence="3 4">
    <name type="scientific">Georgenia daeguensis</name>
    <dbReference type="NCBI Taxonomy" id="908355"/>
    <lineage>
        <taxon>Bacteria</taxon>
        <taxon>Bacillati</taxon>
        <taxon>Actinomycetota</taxon>
        <taxon>Actinomycetes</taxon>
        <taxon>Micrococcales</taxon>
        <taxon>Bogoriellaceae</taxon>
        <taxon>Georgenia</taxon>
    </lineage>
</organism>
<dbReference type="PANTHER" id="PTHR46233:SF1">
    <property type="entry name" value="CONSERVED PROTEIN"/>
    <property type="match status" value="1"/>
</dbReference>
<evidence type="ECO:0000256" key="1">
    <source>
        <dbReference type="SAM" id="MobiDB-lite"/>
    </source>
</evidence>
<name>A0ABP8ER86_9MICO</name>
<sequence>MPEHPSPSHADDDDLRHAHVEPGGPVAVHRLGGVTVRKASVSEQDNNAYLLTADDGSQLLIDAADDGPRLLALVAEGSGRLDAVVTTHRHWDHHRALPAVVEATGAAVLAGAADAAELPVPVTRTLADGDVVDLGGLRLEVVGLRGHTPGSVALVLREDDGAPRPGRVHLFTGDSLFPGGVGRTWSPEDFTALMDDVEARVFARFPDDTRVYPGHGDDTTLGRERPHLAEWRSRGW</sequence>
<evidence type="ECO:0000259" key="2">
    <source>
        <dbReference type="SMART" id="SM00849"/>
    </source>
</evidence>
<proteinExistence type="predicted"/>
<comment type="caution">
    <text evidence="3">The sequence shown here is derived from an EMBL/GenBank/DDBJ whole genome shotgun (WGS) entry which is preliminary data.</text>
</comment>
<dbReference type="InterPro" id="IPR001279">
    <property type="entry name" value="Metallo-B-lactamas"/>
</dbReference>
<dbReference type="InterPro" id="IPR051453">
    <property type="entry name" value="MBL_Glyoxalase_II"/>
</dbReference>
<dbReference type="CDD" id="cd06262">
    <property type="entry name" value="metallo-hydrolase-like_MBL-fold"/>
    <property type="match status" value="1"/>
</dbReference>
<evidence type="ECO:0000313" key="4">
    <source>
        <dbReference type="Proteomes" id="UP001499841"/>
    </source>
</evidence>
<accession>A0ABP8ER86</accession>